<evidence type="ECO:0000256" key="1">
    <source>
        <dbReference type="SAM" id="SignalP"/>
    </source>
</evidence>
<dbReference type="EMBL" id="BAABLD010000008">
    <property type="protein sequence ID" value="GAA5165447.1"/>
    <property type="molecule type" value="Genomic_DNA"/>
</dbReference>
<dbReference type="RefSeq" id="WP_345532891.1">
    <property type="nucleotide sequence ID" value="NZ_BAABLD010000008.1"/>
</dbReference>
<reference evidence="3" key="1">
    <citation type="journal article" date="2019" name="Int. J. Syst. Evol. Microbiol.">
        <title>The Global Catalogue of Microorganisms (GCM) 10K type strain sequencing project: providing services to taxonomists for standard genome sequencing and annotation.</title>
        <authorList>
            <consortium name="The Broad Institute Genomics Platform"/>
            <consortium name="The Broad Institute Genome Sequencing Center for Infectious Disease"/>
            <person name="Wu L."/>
            <person name="Ma J."/>
        </authorList>
    </citation>
    <scope>NUCLEOTIDE SEQUENCE [LARGE SCALE GENOMIC DNA]</scope>
    <source>
        <strain evidence="3">JCM 18715</strain>
    </source>
</reference>
<feature type="chain" id="PRO_5047477552" evidence="1">
    <location>
        <begin position="20"/>
        <end position="236"/>
    </location>
</feature>
<protein>
    <submittedName>
        <fullName evidence="2">Uncharacterized protein</fullName>
    </submittedName>
</protein>
<dbReference type="Proteomes" id="UP001500547">
    <property type="component" value="Unassembled WGS sequence"/>
</dbReference>
<keyword evidence="3" id="KW-1185">Reference proteome</keyword>
<gene>
    <name evidence="2" type="ORF">GCM10025770_20990</name>
</gene>
<sequence>MVRCLVALLTALLTLPAAAQRSTGVLAAHAACDGSLFRALAADAPRWRSEKSFRHKGKLASFAVDSRQPPEGIGSPAMLDFRRTHRFDALPVTGWFDADLSHWSRFARFEVGFLSWGFYIDASPADVRDTLIRHAPTIGRRITASSAQKPDVFCIQERWETPDGQPATDRVEGARWQPVSCSADEDFPTEQVPIRWLVIRPFGDSGRSVLSCELAGKWTPEMLATLRPDIPALDLK</sequence>
<organism evidence="2 3">
    <name type="scientific">Viridibacterium curvum</name>
    <dbReference type="NCBI Taxonomy" id="1101404"/>
    <lineage>
        <taxon>Bacteria</taxon>
        <taxon>Pseudomonadati</taxon>
        <taxon>Pseudomonadota</taxon>
        <taxon>Betaproteobacteria</taxon>
        <taxon>Rhodocyclales</taxon>
        <taxon>Rhodocyclaceae</taxon>
        <taxon>Viridibacterium</taxon>
    </lineage>
</organism>
<keyword evidence="1" id="KW-0732">Signal</keyword>
<proteinExistence type="predicted"/>
<feature type="signal peptide" evidence="1">
    <location>
        <begin position="1"/>
        <end position="19"/>
    </location>
</feature>
<accession>A0ABP9QPN8</accession>
<evidence type="ECO:0000313" key="2">
    <source>
        <dbReference type="EMBL" id="GAA5165447.1"/>
    </source>
</evidence>
<name>A0ABP9QPN8_9RHOO</name>
<comment type="caution">
    <text evidence="2">The sequence shown here is derived from an EMBL/GenBank/DDBJ whole genome shotgun (WGS) entry which is preliminary data.</text>
</comment>
<evidence type="ECO:0000313" key="3">
    <source>
        <dbReference type="Proteomes" id="UP001500547"/>
    </source>
</evidence>